<dbReference type="InterPro" id="IPR015422">
    <property type="entry name" value="PyrdxlP-dep_Trfase_small"/>
</dbReference>
<dbReference type="InterPro" id="IPR015421">
    <property type="entry name" value="PyrdxlP-dep_Trfase_major"/>
</dbReference>
<gene>
    <name evidence="8" type="ORF">D5H75_29010</name>
</gene>
<dbReference type="OrthoDB" id="3335676at2"/>
<keyword evidence="3" id="KW-0210">Decarboxylase</keyword>
<dbReference type="RefSeq" id="WP_119929737.1">
    <property type="nucleotide sequence ID" value="NZ_QZEY01000014.1"/>
</dbReference>
<evidence type="ECO:0000313" key="9">
    <source>
        <dbReference type="Proteomes" id="UP000265768"/>
    </source>
</evidence>
<name>A0A3A4A9J9_9ACTN</name>
<dbReference type="InterPro" id="IPR015424">
    <property type="entry name" value="PyrdxlP-dep_Trfase"/>
</dbReference>
<comment type="similarity">
    <text evidence="2 7">Belongs to the group II decarboxylase family.</text>
</comment>
<protein>
    <submittedName>
        <fullName evidence="8">Aminotransferase class V-fold PLP-dependent enzyme</fullName>
    </submittedName>
</protein>
<comment type="caution">
    <text evidence="8">The sequence shown here is derived from an EMBL/GenBank/DDBJ whole genome shotgun (WGS) entry which is preliminary data.</text>
</comment>
<dbReference type="InterPro" id="IPR010977">
    <property type="entry name" value="Aromatic_deC"/>
</dbReference>
<dbReference type="PANTHER" id="PTHR11999">
    <property type="entry name" value="GROUP II PYRIDOXAL-5-PHOSPHATE DECARBOXYLASE"/>
    <property type="match status" value="1"/>
</dbReference>
<dbReference type="GO" id="GO:0008483">
    <property type="term" value="F:transaminase activity"/>
    <property type="evidence" value="ECO:0007669"/>
    <property type="project" value="UniProtKB-KW"/>
</dbReference>
<evidence type="ECO:0000256" key="7">
    <source>
        <dbReference type="RuleBase" id="RU000382"/>
    </source>
</evidence>
<dbReference type="PANTHER" id="PTHR11999:SF70">
    <property type="entry name" value="MIP05841P"/>
    <property type="match status" value="1"/>
</dbReference>
<evidence type="ECO:0000256" key="4">
    <source>
        <dbReference type="ARBA" id="ARBA00022898"/>
    </source>
</evidence>
<evidence type="ECO:0000256" key="3">
    <source>
        <dbReference type="ARBA" id="ARBA00022793"/>
    </source>
</evidence>
<proteinExistence type="inferred from homology"/>
<organism evidence="8 9">
    <name type="scientific">Bailinhaonella thermotolerans</name>
    <dbReference type="NCBI Taxonomy" id="1070861"/>
    <lineage>
        <taxon>Bacteria</taxon>
        <taxon>Bacillati</taxon>
        <taxon>Actinomycetota</taxon>
        <taxon>Actinomycetes</taxon>
        <taxon>Streptosporangiales</taxon>
        <taxon>Streptosporangiaceae</taxon>
        <taxon>Bailinhaonella</taxon>
    </lineage>
</organism>
<dbReference type="GO" id="GO:0006520">
    <property type="term" value="P:amino acid metabolic process"/>
    <property type="evidence" value="ECO:0007669"/>
    <property type="project" value="InterPro"/>
</dbReference>
<dbReference type="Gene3D" id="3.90.1150.10">
    <property type="entry name" value="Aspartate Aminotransferase, domain 1"/>
    <property type="match status" value="1"/>
</dbReference>
<dbReference type="PRINTS" id="PR00800">
    <property type="entry name" value="YHDCRBOXLASE"/>
</dbReference>
<keyword evidence="4 6" id="KW-0663">Pyridoxal phosphate</keyword>
<dbReference type="AlphaFoldDB" id="A0A3A4A9J9"/>
<keyword evidence="5 7" id="KW-0456">Lyase</keyword>
<dbReference type="GO" id="GO:0019752">
    <property type="term" value="P:carboxylic acid metabolic process"/>
    <property type="evidence" value="ECO:0007669"/>
    <property type="project" value="InterPro"/>
</dbReference>
<reference evidence="8 9" key="1">
    <citation type="submission" date="2018-09" db="EMBL/GenBank/DDBJ databases">
        <title>YIM 75507 draft genome.</title>
        <authorList>
            <person name="Tang S."/>
            <person name="Feng Y."/>
        </authorList>
    </citation>
    <scope>NUCLEOTIDE SEQUENCE [LARGE SCALE GENOMIC DNA]</scope>
    <source>
        <strain evidence="8 9">YIM 75507</strain>
    </source>
</reference>
<keyword evidence="8" id="KW-0032">Aminotransferase</keyword>
<evidence type="ECO:0000256" key="2">
    <source>
        <dbReference type="ARBA" id="ARBA00009533"/>
    </source>
</evidence>
<dbReference type="Proteomes" id="UP000265768">
    <property type="component" value="Unassembled WGS sequence"/>
</dbReference>
<sequence>MSDRQADRGALAPLRMTPGEMRGLGYRAVDELVGHLAGLREAAVARPCGRAELERMFATPFPEGPGDPGEVLATVFAQARDTNTRTDHPRFFAYVPGPSNYVSALAEFVAAGLNVHACTWVLGPGAAVVERRVVGWLREVCGLPEGGGGLLLSGGTMASLVAVHAARVARPGPAQVVYVTAQTHAAIRRGLRFLGFAESRVRWVGLDADHRMDPRALARALERDRAAGRTPCCVIATAGTTSTGAVDPLEEIAGLCERAGSWLHVDGAYGAAAALAGAPELAGLDRADSIALDPHKWLFQPYESGCLLVRDERALPAAYALNAEYLRETRLGDGPVNLYDHGPELSRGFRALKLWMSLRVYGVAAFRDAIAHGIALARHAEAELSARPAWEVVTPARLGIVTFRPRRPGLPPAALDALTRAIAVRCHEAGFALVLTTELAGRPVLRLCAINPETTPGDVTATLAHLESLAQSHPAE</sequence>
<comment type="cofactor">
    <cofactor evidence="1 6 7">
        <name>pyridoxal 5'-phosphate</name>
        <dbReference type="ChEBI" id="CHEBI:597326"/>
    </cofactor>
</comment>
<dbReference type="GO" id="GO:0030170">
    <property type="term" value="F:pyridoxal phosphate binding"/>
    <property type="evidence" value="ECO:0007669"/>
    <property type="project" value="InterPro"/>
</dbReference>
<evidence type="ECO:0000256" key="6">
    <source>
        <dbReference type="PIRSR" id="PIRSR602129-50"/>
    </source>
</evidence>
<evidence type="ECO:0000256" key="1">
    <source>
        <dbReference type="ARBA" id="ARBA00001933"/>
    </source>
</evidence>
<dbReference type="GO" id="GO:0004058">
    <property type="term" value="F:aromatic-L-amino-acid decarboxylase activity"/>
    <property type="evidence" value="ECO:0007669"/>
    <property type="project" value="UniProtKB-ARBA"/>
</dbReference>
<dbReference type="InterPro" id="IPR002129">
    <property type="entry name" value="PyrdxlP-dep_de-COase"/>
</dbReference>
<dbReference type="Gene3D" id="1.20.1340.10">
    <property type="entry name" value="dopa decarboxylase, N-terminal domain"/>
    <property type="match status" value="1"/>
</dbReference>
<evidence type="ECO:0000313" key="8">
    <source>
        <dbReference type="EMBL" id="RJL24821.1"/>
    </source>
</evidence>
<dbReference type="SUPFAM" id="SSF53383">
    <property type="entry name" value="PLP-dependent transferases"/>
    <property type="match status" value="1"/>
</dbReference>
<accession>A0A3A4A9J9</accession>
<keyword evidence="9" id="KW-1185">Reference proteome</keyword>
<evidence type="ECO:0000256" key="5">
    <source>
        <dbReference type="ARBA" id="ARBA00023239"/>
    </source>
</evidence>
<feature type="modified residue" description="N6-(pyridoxal phosphate)lysine" evidence="6">
    <location>
        <position position="296"/>
    </location>
</feature>
<dbReference type="Pfam" id="PF00282">
    <property type="entry name" value="Pyridoxal_deC"/>
    <property type="match status" value="1"/>
</dbReference>
<keyword evidence="8" id="KW-0808">Transferase</keyword>
<dbReference type="Gene3D" id="3.40.640.10">
    <property type="entry name" value="Type I PLP-dependent aspartate aminotransferase-like (Major domain)"/>
    <property type="match status" value="1"/>
</dbReference>
<dbReference type="EMBL" id="QZEY01000014">
    <property type="protein sequence ID" value="RJL24821.1"/>
    <property type="molecule type" value="Genomic_DNA"/>
</dbReference>